<feature type="signal peptide" evidence="1">
    <location>
        <begin position="1"/>
        <end position="23"/>
    </location>
</feature>
<evidence type="ECO:0000313" key="3">
    <source>
        <dbReference type="EMBL" id="BAT27639.1"/>
    </source>
</evidence>
<dbReference type="EMBL" id="LC066375">
    <property type="protein sequence ID" value="BAT27639.1"/>
    <property type="molecule type" value="Genomic_DNA"/>
</dbReference>
<dbReference type="RefSeq" id="WP_062226683.1">
    <property type="nucleotide sequence ID" value="NZ_BBWR01000003.1"/>
</dbReference>
<dbReference type="PANTHER" id="PTHR30535">
    <property type="entry name" value="VITAMIN B12-BINDING PROTEIN"/>
    <property type="match status" value="1"/>
</dbReference>
<dbReference type="InterPro" id="IPR002491">
    <property type="entry name" value="ABC_transptr_periplasmic_BD"/>
</dbReference>
<reference evidence="3" key="1">
    <citation type="journal article" date="2015" name="Proc. Natl. Acad. Sci. U.S.A.">
        <title>Bacterial clade with the ribosomal RNA operon on a small plasmid rather than the chromosome.</title>
        <authorList>
            <person name="Anda M."/>
            <person name="Ohtsubo Y."/>
            <person name="Okubo T."/>
            <person name="Sugawara M."/>
            <person name="Nagata Y."/>
            <person name="Tsuda M."/>
            <person name="Minamisawa K."/>
            <person name="Mitsui H."/>
        </authorList>
    </citation>
    <scope>NUCLEOTIDE SEQUENCE</scope>
    <source>
        <strain evidence="3">JCM 14755</strain>
    </source>
</reference>
<dbReference type="InterPro" id="IPR050902">
    <property type="entry name" value="ABC_Transporter_SBP"/>
</dbReference>
<dbReference type="AlphaFoldDB" id="A0A0P0Z1J6"/>
<dbReference type="OrthoDB" id="9797736at2"/>
<dbReference type="SUPFAM" id="SSF53807">
    <property type="entry name" value="Helical backbone' metal receptor"/>
    <property type="match status" value="1"/>
</dbReference>
<keyword evidence="1" id="KW-0732">Signal</keyword>
<name>A0A0P0Z1J6_9HYPH</name>
<protein>
    <submittedName>
        <fullName evidence="3">Putative periplasmic hemin-binding protein</fullName>
    </submittedName>
</protein>
<evidence type="ECO:0000256" key="1">
    <source>
        <dbReference type="SAM" id="SignalP"/>
    </source>
</evidence>
<accession>A0A0P0Z1J6</accession>
<dbReference type="Gene3D" id="3.40.50.1980">
    <property type="entry name" value="Nitrogenase molybdenum iron protein domain"/>
    <property type="match status" value="2"/>
</dbReference>
<feature type="chain" id="PRO_5006057983" evidence="1">
    <location>
        <begin position="24"/>
        <end position="309"/>
    </location>
</feature>
<dbReference type="PROSITE" id="PS50983">
    <property type="entry name" value="FE_B12_PBP"/>
    <property type="match status" value="1"/>
</dbReference>
<evidence type="ECO:0000259" key="2">
    <source>
        <dbReference type="PROSITE" id="PS50983"/>
    </source>
</evidence>
<dbReference type="PANTHER" id="PTHR30535:SF4">
    <property type="entry name" value="HEMIN-BINDING PERIPLASMIC PROTEIN HMUT"/>
    <property type="match status" value="1"/>
</dbReference>
<organism evidence="3">
    <name type="scientific">Aureimonas frigidaquae</name>
    <dbReference type="NCBI Taxonomy" id="424757"/>
    <lineage>
        <taxon>Bacteria</taxon>
        <taxon>Pseudomonadati</taxon>
        <taxon>Pseudomonadota</taxon>
        <taxon>Alphaproteobacteria</taxon>
        <taxon>Hyphomicrobiales</taxon>
        <taxon>Aurantimonadaceae</taxon>
        <taxon>Aureimonas</taxon>
    </lineage>
</organism>
<sequence length="309" mass="31181">MKRCLTVLAALAACLFLSPAARAETVRDAHGRSVEVTDTSRIVSIGGSVTEILHALSRSDSIVGRDSTSLYPPAALSAPDVGYMRALSAEGVLSLSPTLILSVDGAGPPDVIALLEGAGIPFVNIPDVPTAEGVAAKIKAVAQAVGEMERGAELAEAVRADFQALEQALAGVETRPRAAFVLSMSGGAPLVAGAGSSADSALALAGATNVFAGLKGFRPATPEAVLAAAPQVIVSMRSAAHDPASLAQSPVFAQTPAGREGRIVAMDGGYLLGFGPRAPQAMRELAQALHPGLALPSLPDRPWAAGTDG</sequence>
<feature type="domain" description="Fe/B12 periplasmic-binding" evidence="2">
    <location>
        <begin position="41"/>
        <end position="293"/>
    </location>
</feature>
<proteinExistence type="predicted"/>
<dbReference type="Pfam" id="PF01497">
    <property type="entry name" value="Peripla_BP_2"/>
    <property type="match status" value="1"/>
</dbReference>